<dbReference type="InterPro" id="IPR000235">
    <property type="entry name" value="Ribosomal_uS7"/>
</dbReference>
<name>Q3LVW8_BIGNA</name>
<keyword evidence="6" id="KW-0542">Nucleomorph</keyword>
<dbReference type="Pfam" id="PF00177">
    <property type="entry name" value="Ribosomal_S7"/>
    <property type="match status" value="1"/>
</dbReference>
<dbReference type="SUPFAM" id="SSF47973">
    <property type="entry name" value="Ribosomal protein S7"/>
    <property type="match status" value="1"/>
</dbReference>
<evidence type="ECO:0000259" key="5">
    <source>
        <dbReference type="Pfam" id="PF00177"/>
    </source>
</evidence>
<dbReference type="InterPro" id="IPR005716">
    <property type="entry name" value="Ribosomal_uS7_euk/arc"/>
</dbReference>
<dbReference type="InterPro" id="IPR023798">
    <property type="entry name" value="Ribosomal_uS7_dom"/>
</dbReference>
<dbReference type="GO" id="GO:0003735">
    <property type="term" value="F:structural constituent of ribosome"/>
    <property type="evidence" value="ECO:0007669"/>
    <property type="project" value="InterPro"/>
</dbReference>
<dbReference type="AlphaFoldDB" id="Q3LVW8"/>
<dbReference type="GO" id="GO:0015935">
    <property type="term" value="C:small ribosomal subunit"/>
    <property type="evidence" value="ECO:0007669"/>
    <property type="project" value="InterPro"/>
</dbReference>
<dbReference type="GeneID" id="5788280"/>
<dbReference type="PIRSF" id="PIRSF002122">
    <property type="entry name" value="RPS7p_RPS7a_RPS5e_RPS7o"/>
    <property type="match status" value="1"/>
</dbReference>
<dbReference type="RefSeq" id="XP_001713009.1">
    <property type="nucleotide sequence ID" value="XM_001712957.1"/>
</dbReference>
<reference evidence="6 7" key="1">
    <citation type="journal article" date="2006" name="Proc. Natl. Acad. Sci. U.S.A.">
        <title>Complete nucleotide sequence of the chlorarachniophyte nucleomorph: nature's smallest nucleus.</title>
        <authorList>
            <person name="Gilson P.R."/>
            <person name="Su V."/>
            <person name="Slamovits C.H."/>
            <person name="Reith M.E."/>
            <person name="Keeling P.J."/>
            <person name="McFadden G.I."/>
        </authorList>
    </citation>
    <scope>NUCLEOTIDE SEQUENCE [LARGE SCALE GENOMIC DNA]</scope>
    <source>
        <strain evidence="7">CCMP621</strain>
    </source>
</reference>
<evidence type="ECO:0000256" key="1">
    <source>
        <dbReference type="ARBA" id="ARBA00007151"/>
    </source>
</evidence>
<evidence type="ECO:0000256" key="4">
    <source>
        <dbReference type="RuleBase" id="RU003619"/>
    </source>
</evidence>
<evidence type="ECO:0000313" key="7">
    <source>
        <dbReference type="Proteomes" id="UP000243425"/>
    </source>
</evidence>
<organism evidence="6 7">
    <name type="scientific">Bigelowiella natans</name>
    <name type="common">Pedinomonas minutissima</name>
    <name type="synonym">Chlorarachnion sp. (strain CCMP621)</name>
    <dbReference type="NCBI Taxonomy" id="227086"/>
    <lineage>
        <taxon>Eukaryota</taxon>
        <taxon>Sar</taxon>
        <taxon>Rhizaria</taxon>
        <taxon>Cercozoa</taxon>
        <taxon>Chlorarachniophyceae</taxon>
        <taxon>Bigelowiella</taxon>
    </lineage>
</organism>
<feature type="domain" description="Small ribosomal subunit protein uS7" evidence="5">
    <location>
        <begin position="50"/>
        <end position="204"/>
    </location>
</feature>
<evidence type="ECO:0000256" key="2">
    <source>
        <dbReference type="ARBA" id="ARBA00022980"/>
    </source>
</evidence>
<dbReference type="Proteomes" id="UP000243425">
    <property type="component" value="Nucleomorph 3"/>
</dbReference>
<keyword evidence="3 4" id="KW-0687">Ribonucleoprotein</keyword>
<dbReference type="CDD" id="cd14867">
    <property type="entry name" value="uS7_Eukaryote"/>
    <property type="match status" value="1"/>
</dbReference>
<evidence type="ECO:0000313" key="6">
    <source>
        <dbReference type="EMBL" id="ABA27397.1"/>
    </source>
</evidence>
<dbReference type="GO" id="GO:0003723">
    <property type="term" value="F:RNA binding"/>
    <property type="evidence" value="ECO:0007669"/>
    <property type="project" value="InterPro"/>
</dbReference>
<dbReference type="PANTHER" id="PTHR11205">
    <property type="entry name" value="RIBOSOMAL PROTEIN S7"/>
    <property type="match status" value="1"/>
</dbReference>
<dbReference type="NCBIfam" id="TIGR01028">
    <property type="entry name" value="uS7_euk_arch"/>
    <property type="match status" value="1"/>
</dbReference>
<geneLocation type="nucleomorph" evidence="6"/>
<sequence length="207" mass="23597">MLTKISLTEIKNLETNKLKMKVFNRWELEKVKINDISISNYIYFNKKYGELVPHSSGNYDKKPFKKTYCPILERLVCSLMLKSRNSGKKIKTIAIVKHAFYLLHKTTGKNPIQLLVDAISNCAPHEDSLMLSNSGQKKREAVDVSPYRKISQAIYFIAVGTKKAAFKNPKSISIALHDEILNAARNSNTSYAIKKKLDLEKNASLFR</sequence>
<proteinExistence type="inferred from homology"/>
<keyword evidence="2 4" id="KW-0689">Ribosomal protein</keyword>
<evidence type="ECO:0000256" key="3">
    <source>
        <dbReference type="ARBA" id="ARBA00023274"/>
    </source>
</evidence>
<comment type="similarity">
    <text evidence="1 4">Belongs to the universal ribosomal protein uS7 family.</text>
</comment>
<dbReference type="PROSITE" id="PS00052">
    <property type="entry name" value="RIBOSOMAL_S7"/>
    <property type="match status" value="1"/>
</dbReference>
<dbReference type="InterPro" id="IPR036823">
    <property type="entry name" value="Ribosomal_uS7_dom_sf"/>
</dbReference>
<protein>
    <submittedName>
        <fullName evidence="6">Ribosomal protein S5</fullName>
    </submittedName>
</protein>
<dbReference type="GO" id="GO:0006412">
    <property type="term" value="P:translation"/>
    <property type="evidence" value="ECO:0007669"/>
    <property type="project" value="InterPro"/>
</dbReference>
<gene>
    <name evidence="6" type="primary">rps5</name>
</gene>
<accession>Q3LVW8</accession>
<dbReference type="Gene3D" id="1.10.455.10">
    <property type="entry name" value="Ribosomal protein S7 domain"/>
    <property type="match status" value="1"/>
</dbReference>
<dbReference type="EMBL" id="DQ158858">
    <property type="protein sequence ID" value="ABA27397.1"/>
    <property type="molecule type" value="Genomic_DNA"/>
</dbReference>
<dbReference type="InterPro" id="IPR020606">
    <property type="entry name" value="Ribosomal_uS7_CS"/>
</dbReference>